<dbReference type="HAMAP" id="MF_01491">
    <property type="entry name" value="RNase_J_bact"/>
    <property type="match status" value="1"/>
</dbReference>
<dbReference type="CDD" id="cd07714">
    <property type="entry name" value="RNaseJ_MBL-fold"/>
    <property type="match status" value="1"/>
</dbReference>
<proteinExistence type="inferred from homology"/>
<dbReference type="InterPro" id="IPR011108">
    <property type="entry name" value="RMMBL"/>
</dbReference>
<reference evidence="12" key="1">
    <citation type="submission" date="2020-05" db="EMBL/GenBank/DDBJ databases">
        <authorList>
            <person name="Chiriac C."/>
            <person name="Salcher M."/>
            <person name="Ghai R."/>
            <person name="Kavagutti S V."/>
        </authorList>
    </citation>
    <scope>NUCLEOTIDE SEQUENCE</scope>
</reference>
<evidence type="ECO:0000313" key="11">
    <source>
        <dbReference type="EMBL" id="CAB4986042.1"/>
    </source>
</evidence>
<dbReference type="InterPro" id="IPR041636">
    <property type="entry name" value="RNase_J_C"/>
</dbReference>
<dbReference type="EMBL" id="CAFBPP010000020">
    <property type="protein sequence ID" value="CAB5016978.1"/>
    <property type="molecule type" value="Genomic_DNA"/>
</dbReference>
<dbReference type="InterPro" id="IPR001279">
    <property type="entry name" value="Metallo-B-lactamas"/>
</dbReference>
<evidence type="ECO:0000256" key="2">
    <source>
        <dbReference type="ARBA" id="ARBA00022722"/>
    </source>
</evidence>
<dbReference type="InterPro" id="IPR036866">
    <property type="entry name" value="RibonucZ/Hydroxyglut_hydro"/>
</dbReference>
<dbReference type="GO" id="GO:0006396">
    <property type="term" value="P:RNA processing"/>
    <property type="evidence" value="ECO:0007669"/>
    <property type="project" value="InterPro"/>
</dbReference>
<dbReference type="SMART" id="SM00849">
    <property type="entry name" value="Lactamase_B"/>
    <property type="match status" value="1"/>
</dbReference>
<keyword evidence="7" id="KW-0269">Exonuclease</keyword>
<keyword evidence="4" id="KW-0255">Endonuclease</keyword>
<dbReference type="Gene3D" id="3.40.50.10710">
    <property type="entry name" value="Metallo-hydrolase/oxidoreductase"/>
    <property type="match status" value="1"/>
</dbReference>
<name>A0A6J7QH53_9ZZZZ</name>
<dbReference type="PANTHER" id="PTHR43694">
    <property type="entry name" value="RIBONUCLEASE J"/>
    <property type="match status" value="1"/>
</dbReference>
<feature type="domain" description="Metallo-beta-lactamase" evidence="9">
    <location>
        <begin position="31"/>
        <end position="225"/>
    </location>
</feature>
<dbReference type="InterPro" id="IPR030854">
    <property type="entry name" value="RNase_J_bac"/>
</dbReference>
<dbReference type="Pfam" id="PF17770">
    <property type="entry name" value="RNase_J_C"/>
    <property type="match status" value="1"/>
</dbReference>
<evidence type="ECO:0000313" key="10">
    <source>
        <dbReference type="EMBL" id="CAB4895045.1"/>
    </source>
</evidence>
<dbReference type="InterPro" id="IPR055132">
    <property type="entry name" value="RNase_J_b_CASP"/>
</dbReference>
<keyword evidence="6" id="KW-0862">Zinc</keyword>
<dbReference type="Pfam" id="PF00753">
    <property type="entry name" value="Lactamase_B"/>
    <property type="match status" value="1"/>
</dbReference>
<dbReference type="GO" id="GO:0004534">
    <property type="term" value="F:5'-3' RNA exonuclease activity"/>
    <property type="evidence" value="ECO:0007669"/>
    <property type="project" value="InterPro"/>
</dbReference>
<dbReference type="InterPro" id="IPR004613">
    <property type="entry name" value="RNase_J"/>
</dbReference>
<dbReference type="NCBIfam" id="TIGR00649">
    <property type="entry name" value="MG423"/>
    <property type="match status" value="1"/>
</dbReference>
<evidence type="ECO:0000256" key="5">
    <source>
        <dbReference type="ARBA" id="ARBA00022801"/>
    </source>
</evidence>
<dbReference type="GO" id="GO:0004521">
    <property type="term" value="F:RNA endonuclease activity"/>
    <property type="evidence" value="ECO:0007669"/>
    <property type="project" value="InterPro"/>
</dbReference>
<dbReference type="EMBL" id="CAFBMN010000003">
    <property type="protein sequence ID" value="CAB4895045.1"/>
    <property type="molecule type" value="Genomic_DNA"/>
</dbReference>
<protein>
    <submittedName>
        <fullName evidence="12">Unannotated protein</fullName>
    </submittedName>
</protein>
<evidence type="ECO:0000256" key="3">
    <source>
        <dbReference type="ARBA" id="ARBA00022723"/>
    </source>
</evidence>
<dbReference type="GO" id="GO:0008270">
    <property type="term" value="F:zinc ion binding"/>
    <property type="evidence" value="ECO:0007669"/>
    <property type="project" value="InterPro"/>
</dbReference>
<evidence type="ECO:0000256" key="8">
    <source>
        <dbReference type="ARBA" id="ARBA00022884"/>
    </source>
</evidence>
<dbReference type="InterPro" id="IPR042173">
    <property type="entry name" value="RNase_J_2"/>
</dbReference>
<dbReference type="SUPFAM" id="SSF56281">
    <property type="entry name" value="Metallo-hydrolase/oxidoreductase"/>
    <property type="match status" value="1"/>
</dbReference>
<evidence type="ECO:0000256" key="4">
    <source>
        <dbReference type="ARBA" id="ARBA00022759"/>
    </source>
</evidence>
<evidence type="ECO:0000256" key="7">
    <source>
        <dbReference type="ARBA" id="ARBA00022839"/>
    </source>
</evidence>
<evidence type="ECO:0000313" key="12">
    <source>
        <dbReference type="EMBL" id="CAB5016978.1"/>
    </source>
</evidence>
<evidence type="ECO:0000259" key="9">
    <source>
        <dbReference type="SMART" id="SM00849"/>
    </source>
</evidence>
<keyword evidence="2" id="KW-0540">Nuclease</keyword>
<keyword evidence="8" id="KW-0694">RNA-binding</keyword>
<accession>A0A6J7QH53</accession>
<keyword evidence="1" id="KW-0963">Cytoplasm</keyword>
<dbReference type="Pfam" id="PF22505">
    <property type="entry name" value="RNase_J_b_CASP"/>
    <property type="match status" value="1"/>
</dbReference>
<dbReference type="EMBL" id="CAFBOP010000024">
    <property type="protein sequence ID" value="CAB4986042.1"/>
    <property type="molecule type" value="Genomic_DNA"/>
</dbReference>
<keyword evidence="5" id="KW-0378">Hydrolase</keyword>
<keyword evidence="3" id="KW-0479">Metal-binding</keyword>
<sequence length="560" mass="60628">MTHPHPGLDTPAKLVAGGLRIVALGGLGEIGRNMTVFETAGKLLIVDCGVLFPEETQPGIDLILPDFSYIRDRLNDVIGIVLTHGHEDHIGAVPYLLRERGDIAVYGSALTLALVGAKLKEHRITPLMREVRADMSEDIGPFTVDFVAVNHSIPDALAVAIHTSAGTVLHTGDFKMDQLPLDGRITDLRAFAALGEKGVDLFLVDSTNADVPGFTPSEREIMPVLDRVFRATKRRVIVASFASHVHRVQQIIDTAVSHDRKVAFVGRSMVRNMKIAQDMGYLTIPQNSVIDSKELENYGDNVVLICTGSQGEPLAALSRMANGDHSIRVGEGDTVVLASSLIPGNENPVYRVINELTRFGARVVHKGNALVHVSGHAAAGELLYCYNIVKPKYVMPVHGEWRHLRANAELAIQTGVPRENAIIVENGIVVDLINHEAKVSGSVPVGFVYVDGQSIGDITEASLKDRRILGEEGFISVVVVIDAQSGKIVAGPDIHARGFAEDLELFDEVKLRIEKALAVAVTEGINGTHQLSQIVRKTVGGWVGGEHRRRPMIVPLVIEV</sequence>
<dbReference type="Gene3D" id="3.60.15.10">
    <property type="entry name" value="Ribonuclease Z/Hydroxyacylglutathione hydrolase-like"/>
    <property type="match status" value="1"/>
</dbReference>
<dbReference type="Gene3D" id="3.10.20.580">
    <property type="match status" value="1"/>
</dbReference>
<gene>
    <name evidence="10" type="ORF">UFOPK3587_00145</name>
    <name evidence="11" type="ORF">UFOPK3984_00717</name>
    <name evidence="12" type="ORF">UFOPK4114_00627</name>
</gene>
<dbReference type="PANTHER" id="PTHR43694:SF1">
    <property type="entry name" value="RIBONUCLEASE J"/>
    <property type="match status" value="1"/>
</dbReference>
<dbReference type="PIRSF" id="PIRSF004803">
    <property type="entry name" value="RnjA"/>
    <property type="match status" value="1"/>
</dbReference>
<organism evidence="12">
    <name type="scientific">freshwater metagenome</name>
    <dbReference type="NCBI Taxonomy" id="449393"/>
    <lineage>
        <taxon>unclassified sequences</taxon>
        <taxon>metagenomes</taxon>
        <taxon>ecological metagenomes</taxon>
    </lineage>
</organism>
<dbReference type="AlphaFoldDB" id="A0A6J7QH53"/>
<dbReference type="Pfam" id="PF07521">
    <property type="entry name" value="RMMBL"/>
    <property type="match status" value="1"/>
</dbReference>
<evidence type="ECO:0000256" key="6">
    <source>
        <dbReference type="ARBA" id="ARBA00022833"/>
    </source>
</evidence>
<dbReference type="GO" id="GO:0003723">
    <property type="term" value="F:RNA binding"/>
    <property type="evidence" value="ECO:0007669"/>
    <property type="project" value="UniProtKB-KW"/>
</dbReference>
<evidence type="ECO:0000256" key="1">
    <source>
        <dbReference type="ARBA" id="ARBA00022490"/>
    </source>
</evidence>